<feature type="repeat" description="WD" evidence="6">
    <location>
        <begin position="154"/>
        <end position="197"/>
    </location>
</feature>
<dbReference type="AlphaFoldDB" id="A0AAV5TQ80"/>
<dbReference type="GO" id="GO:0030126">
    <property type="term" value="C:COPI vesicle coat"/>
    <property type="evidence" value="ECO:0007669"/>
    <property type="project" value="TreeGrafter"/>
</dbReference>
<dbReference type="InterPro" id="IPR036322">
    <property type="entry name" value="WD40_repeat_dom_sf"/>
</dbReference>
<dbReference type="Proteomes" id="UP001432027">
    <property type="component" value="Unassembled WGS sequence"/>
</dbReference>
<evidence type="ECO:0000313" key="8">
    <source>
        <dbReference type="Proteomes" id="UP001432027"/>
    </source>
</evidence>
<dbReference type="InterPro" id="IPR015943">
    <property type="entry name" value="WD40/YVTN_repeat-like_dom_sf"/>
</dbReference>
<dbReference type="PRINTS" id="PR00320">
    <property type="entry name" value="GPROTEINBRPT"/>
</dbReference>
<dbReference type="GO" id="GO:0006886">
    <property type="term" value="P:intracellular protein transport"/>
    <property type="evidence" value="ECO:0007669"/>
    <property type="project" value="TreeGrafter"/>
</dbReference>
<gene>
    <name evidence="7" type="ORF">PENTCL1PPCAC_18676</name>
</gene>
<dbReference type="EMBL" id="BTSX01000004">
    <property type="protein sequence ID" value="GMS96501.1"/>
    <property type="molecule type" value="Genomic_DNA"/>
</dbReference>
<comment type="function">
    <text evidence="4">The coatomer is a cytosolic protein complex that binds to dilysine motifs and reversibly associates with Golgi non-clathrin-coated vesicles, which further mediate biosynthetic protein transport from the ER, via the Golgi up to the trans Golgi network. Coatomer complex is required for budding from Golgi membranes, and is essential for the retrograde Golgi-to-ER transport of dilysine-tagged proteins.</text>
</comment>
<proteinExistence type="predicted"/>
<evidence type="ECO:0000313" key="7">
    <source>
        <dbReference type="EMBL" id="GMS96501.1"/>
    </source>
</evidence>
<dbReference type="InterPro" id="IPR020472">
    <property type="entry name" value="WD40_PAC1"/>
</dbReference>
<feature type="non-terminal residue" evidence="7">
    <location>
        <position position="1"/>
    </location>
</feature>
<dbReference type="PROSITE" id="PS50082">
    <property type="entry name" value="WD_REPEATS_2"/>
    <property type="match status" value="3"/>
</dbReference>
<dbReference type="FunFam" id="2.130.10.10:FF:000016">
    <property type="entry name" value="Coatomer alpha subunit, putative"/>
    <property type="match status" value="1"/>
</dbReference>
<dbReference type="CDD" id="cd00200">
    <property type="entry name" value="WD40"/>
    <property type="match status" value="1"/>
</dbReference>
<feature type="repeat" description="WD" evidence="6">
    <location>
        <begin position="68"/>
        <end position="100"/>
    </location>
</feature>
<dbReference type="GO" id="GO:0006890">
    <property type="term" value="P:retrograde vesicle-mediated transport, Golgi to endoplasmic reticulum"/>
    <property type="evidence" value="ECO:0007669"/>
    <property type="project" value="TreeGrafter"/>
</dbReference>
<evidence type="ECO:0000256" key="3">
    <source>
        <dbReference type="ARBA" id="ARBA00022737"/>
    </source>
</evidence>
<dbReference type="Gene3D" id="2.130.10.10">
    <property type="entry name" value="YVTN repeat-like/Quinoprotein amine dehydrogenase"/>
    <property type="match status" value="1"/>
</dbReference>
<dbReference type="GO" id="GO:0006891">
    <property type="term" value="P:intra-Golgi vesicle-mediated transport"/>
    <property type="evidence" value="ECO:0007669"/>
    <property type="project" value="TreeGrafter"/>
</dbReference>
<keyword evidence="3" id="KW-0677">Repeat</keyword>
<comment type="caution">
    <text evidence="7">The sequence shown here is derived from an EMBL/GenBank/DDBJ whole genome shotgun (WGS) entry which is preliminary data.</text>
</comment>
<comment type="subcellular location">
    <subcellularLocation>
        <location evidence="1">Cytoplasmic vesicle</location>
        <location evidence="1">COPI-coated vesicle membrane</location>
        <topology evidence="1">Peripheral membrane protein</topology>
        <orientation evidence="1">Cytoplasmic side</orientation>
    </subcellularLocation>
</comment>
<dbReference type="Pfam" id="PF00400">
    <property type="entry name" value="WD40"/>
    <property type="match status" value="5"/>
</dbReference>
<name>A0AAV5TQ80_9BILA</name>
<feature type="non-terminal residue" evidence="7">
    <location>
        <position position="274"/>
    </location>
</feature>
<evidence type="ECO:0000256" key="1">
    <source>
        <dbReference type="ARBA" id="ARBA00004347"/>
    </source>
</evidence>
<dbReference type="SUPFAM" id="SSF50978">
    <property type="entry name" value="WD40 repeat-like"/>
    <property type="match status" value="1"/>
</dbReference>
<protein>
    <recommendedName>
        <fullName evidence="5">Beta'-coat protein</fullName>
    </recommendedName>
</protein>
<dbReference type="PROSITE" id="PS50294">
    <property type="entry name" value="WD_REPEATS_REGION"/>
    <property type="match status" value="3"/>
</dbReference>
<sequence length="274" mass="30636">ISESERVKSIDLHPSQPWLLVGLHNGEVCDSPVRAAVFIARKGLVVTGSDDKLVRVYDYGTGECLSEFEAHGDFVRSIAVHPTHSFILTCGDDGVIKQWNWDIDWQLEQTFTGHAHYVMQIAINPKDSKTFASASLDGTVKLWQLGNSSAIHTFEGHEKGVNCVTFCPSEDTPYLISGSDDHTVKIWDYQTKECVRILTGHTSNVTSVRFHQQLPLIISTEEYLGEEEGAVRMWNDKTYSLDTTLNEGFGRAWCVQTLKDTVVFGYDKGFVVST</sequence>
<feature type="repeat" description="WD" evidence="6">
    <location>
        <begin position="111"/>
        <end position="153"/>
    </location>
</feature>
<dbReference type="SMART" id="SM00320">
    <property type="entry name" value="WD40"/>
    <property type="match status" value="5"/>
</dbReference>
<dbReference type="InterPro" id="IPR050844">
    <property type="entry name" value="Coatomer_complex_subunit"/>
</dbReference>
<keyword evidence="8" id="KW-1185">Reference proteome</keyword>
<dbReference type="PANTHER" id="PTHR19876:SF2">
    <property type="entry name" value="COATOMER SUBUNIT BETA"/>
    <property type="match status" value="1"/>
</dbReference>
<dbReference type="GO" id="GO:0006888">
    <property type="term" value="P:endoplasmic reticulum to Golgi vesicle-mediated transport"/>
    <property type="evidence" value="ECO:0007669"/>
    <property type="project" value="TreeGrafter"/>
</dbReference>
<reference evidence="7" key="1">
    <citation type="submission" date="2023-10" db="EMBL/GenBank/DDBJ databases">
        <title>Genome assembly of Pristionchus species.</title>
        <authorList>
            <person name="Yoshida K."/>
            <person name="Sommer R.J."/>
        </authorList>
    </citation>
    <scope>NUCLEOTIDE SEQUENCE</scope>
    <source>
        <strain evidence="7">RS0144</strain>
    </source>
</reference>
<dbReference type="PANTHER" id="PTHR19876">
    <property type="entry name" value="COATOMER"/>
    <property type="match status" value="1"/>
</dbReference>
<dbReference type="InterPro" id="IPR001680">
    <property type="entry name" value="WD40_rpt"/>
</dbReference>
<keyword evidence="2 6" id="KW-0853">WD repeat</keyword>
<accession>A0AAV5TQ80</accession>
<organism evidence="7 8">
    <name type="scientific">Pristionchus entomophagus</name>
    <dbReference type="NCBI Taxonomy" id="358040"/>
    <lineage>
        <taxon>Eukaryota</taxon>
        <taxon>Metazoa</taxon>
        <taxon>Ecdysozoa</taxon>
        <taxon>Nematoda</taxon>
        <taxon>Chromadorea</taxon>
        <taxon>Rhabditida</taxon>
        <taxon>Rhabditina</taxon>
        <taxon>Diplogasteromorpha</taxon>
        <taxon>Diplogasteroidea</taxon>
        <taxon>Neodiplogasteridae</taxon>
        <taxon>Pristionchus</taxon>
    </lineage>
</organism>
<evidence type="ECO:0000256" key="6">
    <source>
        <dbReference type="PROSITE-ProRule" id="PRU00221"/>
    </source>
</evidence>
<evidence type="ECO:0000256" key="2">
    <source>
        <dbReference type="ARBA" id="ARBA00022574"/>
    </source>
</evidence>
<evidence type="ECO:0000256" key="4">
    <source>
        <dbReference type="ARBA" id="ARBA00025536"/>
    </source>
</evidence>
<evidence type="ECO:0000256" key="5">
    <source>
        <dbReference type="ARBA" id="ARBA00032920"/>
    </source>
</evidence>